<dbReference type="Gene3D" id="1.25.10.10">
    <property type="entry name" value="Leucine-rich Repeat Variant"/>
    <property type="match status" value="1"/>
</dbReference>
<proteinExistence type="inferred from homology"/>
<organism evidence="2 3">
    <name type="scientific">Meloidogyne enterolobii</name>
    <name type="common">Root-knot nematode worm</name>
    <name type="synonym">Meloidogyne mayaguensis</name>
    <dbReference type="NCBI Taxonomy" id="390850"/>
    <lineage>
        <taxon>Eukaryota</taxon>
        <taxon>Metazoa</taxon>
        <taxon>Ecdysozoa</taxon>
        <taxon>Nematoda</taxon>
        <taxon>Chromadorea</taxon>
        <taxon>Rhabditida</taxon>
        <taxon>Tylenchina</taxon>
        <taxon>Tylenchomorpha</taxon>
        <taxon>Tylenchoidea</taxon>
        <taxon>Meloidogynidae</taxon>
        <taxon>Meloidogyninae</taxon>
        <taxon>Meloidogyne</taxon>
    </lineage>
</organism>
<dbReference type="InterPro" id="IPR002554">
    <property type="entry name" value="PP2A_B56"/>
</dbReference>
<dbReference type="PANTHER" id="PTHR10257">
    <property type="entry name" value="SERINE/THREONINE PROTEIN PHOSPHATASE 2A PP2A REGULATORY SUBUNIT B"/>
    <property type="match status" value="1"/>
</dbReference>
<dbReference type="AlphaFoldDB" id="A0A6V7TV12"/>
<dbReference type="InterPro" id="IPR011989">
    <property type="entry name" value="ARM-like"/>
</dbReference>
<dbReference type="FunFam" id="1.25.10.10:FF:000331">
    <property type="entry name" value="Phosphoprotein phosphatase, putative"/>
    <property type="match status" value="1"/>
</dbReference>
<comment type="caution">
    <text evidence="2">The sequence shown here is derived from an EMBL/GenBank/DDBJ whole genome shotgun (WGS) entry which is preliminary data.</text>
</comment>
<accession>A0A6V7TV12</accession>
<dbReference type="GO" id="GO:0000159">
    <property type="term" value="C:protein phosphatase type 2A complex"/>
    <property type="evidence" value="ECO:0007669"/>
    <property type="project" value="InterPro"/>
</dbReference>
<sequence length="532" mass="62191">MFNIPTCSPLNTLNNDNNNKTIPKSLAQLLADRRPSYSVSIPSESRKLSRECRRKGNEQVCGRAEEANKGSSIMLPLPPLKESNNSEIKKILLQKIQQCQQFVAWGEEENEEKINERLIKTNALEEVIEWVSNSSLKILEEDELILRRGLVDIVRLNLFRILPPSETQDNSATEELTDIGLDSRLTSNSHLEPNWPHLLQVYRLLHLLIEKWSDGDLTKFTEFNSKFIGDLLELFHSEDPRERQQLKKVVHTLYSKLVPLRPEIRKRMGWLLLEHVYENRQCKGVPEILEILGDIINGFCVPLKPEHRQFFLKILLPLHKPRTYLLYFAQLSNCVALFIEKDFSLVKPTFDYLLGKWPKDYSAKEVLLLTEIEEVLSRIGNNEFNLICKPLFRQLGKCASSLHFRVAERALQLWNSETILSLITPNYSHLLFPIMLPALFKANEANHWKNEINNLVYKSLMRLKRMDTTLFNLLTCDYNENENYLKIKKEENLFLIKKNEKHINYSNCSRQHLNEGNKKEVRGRWLLSDKEF</sequence>
<protein>
    <submittedName>
        <fullName evidence="2">Uncharacterized protein</fullName>
    </submittedName>
</protein>
<evidence type="ECO:0000313" key="2">
    <source>
        <dbReference type="EMBL" id="CAD2134345.1"/>
    </source>
</evidence>
<evidence type="ECO:0000313" key="3">
    <source>
        <dbReference type="Proteomes" id="UP000580250"/>
    </source>
</evidence>
<evidence type="ECO:0000256" key="1">
    <source>
        <dbReference type="ARBA" id="ARBA00009745"/>
    </source>
</evidence>
<comment type="similarity">
    <text evidence="1">Belongs to the phosphatase 2A regulatory subunit B56 family.</text>
</comment>
<dbReference type="EMBL" id="CAJEWN010000015">
    <property type="protein sequence ID" value="CAD2134345.1"/>
    <property type="molecule type" value="Genomic_DNA"/>
</dbReference>
<dbReference type="OrthoDB" id="5889616at2759"/>
<dbReference type="PANTHER" id="PTHR10257:SF3">
    <property type="entry name" value="SERINE_THREONINE-PROTEIN PHOSPHATASE 2A 56 KDA REGULATORY SUBUNIT GAMMA ISOFORM"/>
    <property type="match status" value="1"/>
</dbReference>
<dbReference type="Pfam" id="PF01603">
    <property type="entry name" value="B56"/>
    <property type="match status" value="1"/>
</dbReference>
<dbReference type="SUPFAM" id="SSF48371">
    <property type="entry name" value="ARM repeat"/>
    <property type="match status" value="1"/>
</dbReference>
<name>A0A6V7TV12_MELEN</name>
<dbReference type="InterPro" id="IPR016024">
    <property type="entry name" value="ARM-type_fold"/>
</dbReference>
<dbReference type="GO" id="GO:0007165">
    <property type="term" value="P:signal transduction"/>
    <property type="evidence" value="ECO:0007669"/>
    <property type="project" value="InterPro"/>
</dbReference>
<dbReference type="GO" id="GO:0019888">
    <property type="term" value="F:protein phosphatase regulator activity"/>
    <property type="evidence" value="ECO:0007669"/>
    <property type="project" value="InterPro"/>
</dbReference>
<gene>
    <name evidence="2" type="ORF">MENT_LOCUS4349</name>
</gene>
<reference evidence="2 3" key="1">
    <citation type="submission" date="2020-08" db="EMBL/GenBank/DDBJ databases">
        <authorList>
            <person name="Koutsovoulos G."/>
            <person name="Danchin GJ E."/>
        </authorList>
    </citation>
    <scope>NUCLEOTIDE SEQUENCE [LARGE SCALE GENOMIC DNA]</scope>
</reference>
<dbReference type="Proteomes" id="UP000580250">
    <property type="component" value="Unassembled WGS sequence"/>
</dbReference>